<comment type="subcellular location">
    <subcellularLocation>
        <location evidence="1">Nucleus outer membrane</location>
    </subcellularLocation>
</comment>
<evidence type="ECO:0000256" key="4">
    <source>
        <dbReference type="ARBA" id="ARBA00023136"/>
    </source>
</evidence>
<feature type="compositionally biased region" description="Polar residues" evidence="8">
    <location>
        <begin position="258"/>
        <end position="291"/>
    </location>
</feature>
<proteinExistence type="inferred from homology"/>
<feature type="compositionally biased region" description="Low complexity" evidence="8">
    <location>
        <begin position="235"/>
        <end position="244"/>
    </location>
</feature>
<reference evidence="10 11" key="1">
    <citation type="submission" date="2020-06" db="EMBL/GenBank/DDBJ databases">
        <authorList>
            <consortium name="Wellcome Sanger Institute Data Sharing"/>
        </authorList>
    </citation>
    <scope>NUCLEOTIDE SEQUENCE [LARGE SCALE GENOMIC DNA]</scope>
</reference>
<evidence type="ECO:0000313" key="11">
    <source>
        <dbReference type="Proteomes" id="UP000694580"/>
    </source>
</evidence>
<feature type="compositionally biased region" description="Polar residues" evidence="8">
    <location>
        <begin position="1601"/>
        <end position="1626"/>
    </location>
</feature>
<feature type="compositionally biased region" description="Basic and acidic residues" evidence="8">
    <location>
        <begin position="878"/>
        <end position="902"/>
    </location>
</feature>
<feature type="region of interest" description="Disordered" evidence="8">
    <location>
        <begin position="830"/>
        <end position="1027"/>
    </location>
</feature>
<dbReference type="InterPro" id="IPR003959">
    <property type="entry name" value="ATPase_AAA_core"/>
</dbReference>
<feature type="compositionally biased region" description="Polar residues" evidence="8">
    <location>
        <begin position="993"/>
        <end position="1002"/>
    </location>
</feature>
<dbReference type="SMART" id="SM00033">
    <property type="entry name" value="CH"/>
    <property type="match status" value="1"/>
</dbReference>
<dbReference type="GeneTree" id="ENSGT00940000155663"/>
<feature type="compositionally biased region" description="Basic and acidic residues" evidence="8">
    <location>
        <begin position="1752"/>
        <end position="1761"/>
    </location>
</feature>
<feature type="region of interest" description="Disordered" evidence="8">
    <location>
        <begin position="1104"/>
        <end position="1174"/>
    </location>
</feature>
<feature type="compositionally biased region" description="Polar residues" evidence="8">
    <location>
        <begin position="1200"/>
        <end position="1217"/>
    </location>
</feature>
<evidence type="ECO:0000256" key="6">
    <source>
        <dbReference type="ARBA" id="ARBA00067343"/>
    </source>
</evidence>
<feature type="compositionally biased region" description="Polar residues" evidence="8">
    <location>
        <begin position="1320"/>
        <end position="1331"/>
    </location>
</feature>
<dbReference type="Pfam" id="PF23092">
    <property type="entry name" value="Ubiquitin_6"/>
    <property type="match status" value="1"/>
</dbReference>
<dbReference type="InterPro" id="IPR027417">
    <property type="entry name" value="P-loop_NTPase"/>
</dbReference>
<keyword evidence="3 7" id="KW-0175">Coiled coil</keyword>
<dbReference type="FunFam" id="1.10.418.10:FF:000018">
    <property type="entry name" value="Neuron navigator 2"/>
    <property type="match status" value="1"/>
</dbReference>
<dbReference type="Gene3D" id="1.10.418.10">
    <property type="entry name" value="Calponin-like domain"/>
    <property type="match status" value="1"/>
</dbReference>
<evidence type="ECO:0000256" key="8">
    <source>
        <dbReference type="SAM" id="MobiDB-lite"/>
    </source>
</evidence>
<keyword evidence="5" id="KW-0539">Nucleus</keyword>
<feature type="region of interest" description="Disordered" evidence="8">
    <location>
        <begin position="1578"/>
        <end position="1689"/>
    </location>
</feature>
<dbReference type="GO" id="GO:0022008">
    <property type="term" value="P:neurogenesis"/>
    <property type="evidence" value="ECO:0007669"/>
    <property type="project" value="InterPro"/>
</dbReference>
<dbReference type="Pfam" id="PF00004">
    <property type="entry name" value="AAA"/>
    <property type="match status" value="1"/>
</dbReference>
<feature type="compositionally biased region" description="Basic and acidic residues" evidence="8">
    <location>
        <begin position="978"/>
        <end position="990"/>
    </location>
</feature>
<feature type="region of interest" description="Disordered" evidence="8">
    <location>
        <begin position="1752"/>
        <end position="1789"/>
    </location>
</feature>
<dbReference type="Pfam" id="PF25408">
    <property type="entry name" value="AAA_lid_NAV1"/>
    <property type="match status" value="1"/>
</dbReference>
<dbReference type="Gene3D" id="3.40.50.300">
    <property type="entry name" value="P-loop containing nucleotide triphosphate hydrolases"/>
    <property type="match status" value="1"/>
</dbReference>
<dbReference type="FunFam" id="3.40.50.300:FF:000316">
    <property type="entry name" value="Putative neuron navigator 3"/>
    <property type="match status" value="1"/>
</dbReference>
<feature type="compositionally biased region" description="Polar residues" evidence="8">
    <location>
        <begin position="163"/>
        <end position="188"/>
    </location>
</feature>
<keyword evidence="11" id="KW-1185">Reference proteome</keyword>
<dbReference type="InterPro" id="IPR057568">
    <property type="entry name" value="CortBP2_NAV1-like_AAA_lid"/>
</dbReference>
<evidence type="ECO:0000313" key="10">
    <source>
        <dbReference type="Ensembl" id="ENSDCDP00010061538.1"/>
    </source>
</evidence>
<feature type="compositionally biased region" description="Low complexity" evidence="8">
    <location>
        <begin position="2253"/>
        <end position="2265"/>
    </location>
</feature>
<dbReference type="GO" id="GO:0005524">
    <property type="term" value="F:ATP binding"/>
    <property type="evidence" value="ECO:0007669"/>
    <property type="project" value="InterPro"/>
</dbReference>
<dbReference type="Pfam" id="PF00307">
    <property type="entry name" value="CH"/>
    <property type="match status" value="1"/>
</dbReference>
<protein>
    <recommendedName>
        <fullName evidence="6">Neuron navigator 3</fullName>
    </recommendedName>
</protein>
<feature type="compositionally biased region" description="Polar residues" evidence="8">
    <location>
        <begin position="1676"/>
        <end position="1689"/>
    </location>
</feature>
<evidence type="ECO:0000259" key="9">
    <source>
        <dbReference type="PROSITE" id="PS50021"/>
    </source>
</evidence>
<dbReference type="Proteomes" id="UP000694580">
    <property type="component" value="Chromosome 16"/>
</dbReference>
<feature type="region of interest" description="Disordered" evidence="8">
    <location>
        <begin position="1317"/>
        <end position="1345"/>
    </location>
</feature>
<feature type="region of interest" description="Disordered" evidence="8">
    <location>
        <begin position="393"/>
        <end position="566"/>
    </location>
</feature>
<feature type="region of interest" description="Disordered" evidence="8">
    <location>
        <begin position="235"/>
        <end position="375"/>
    </location>
</feature>
<dbReference type="InterPro" id="IPR057126">
    <property type="entry name" value="NAV1-like_ubiquitin-like"/>
</dbReference>
<feature type="region of interest" description="Disordered" evidence="8">
    <location>
        <begin position="1351"/>
        <end position="1370"/>
    </location>
</feature>
<feature type="compositionally biased region" description="Low complexity" evidence="8">
    <location>
        <begin position="143"/>
        <end position="162"/>
    </location>
</feature>
<feature type="compositionally biased region" description="Basic and acidic residues" evidence="8">
    <location>
        <begin position="403"/>
        <end position="443"/>
    </location>
</feature>
<feature type="compositionally biased region" description="Low complexity" evidence="8">
    <location>
        <begin position="1130"/>
        <end position="1154"/>
    </location>
</feature>
<dbReference type="InterPro" id="IPR001715">
    <property type="entry name" value="CH_dom"/>
</dbReference>
<dbReference type="CDD" id="cd21285">
    <property type="entry name" value="CH_NAV2"/>
    <property type="match status" value="1"/>
</dbReference>
<feature type="compositionally biased region" description="Low complexity" evidence="8">
    <location>
        <begin position="1391"/>
        <end position="1404"/>
    </location>
</feature>
<feature type="compositionally biased region" description="Polar residues" evidence="8">
    <location>
        <begin position="1578"/>
        <end position="1591"/>
    </location>
</feature>
<dbReference type="SUPFAM" id="SSF47576">
    <property type="entry name" value="Calponin-homology domain, CH-domain"/>
    <property type="match status" value="1"/>
</dbReference>
<feature type="coiled-coil region" evidence="7">
    <location>
        <begin position="1496"/>
        <end position="1572"/>
    </location>
</feature>
<evidence type="ECO:0000256" key="5">
    <source>
        <dbReference type="ARBA" id="ARBA00023242"/>
    </source>
</evidence>
<reference evidence="10" key="2">
    <citation type="submission" date="2025-08" db="UniProtKB">
        <authorList>
            <consortium name="Ensembl"/>
        </authorList>
    </citation>
    <scope>IDENTIFICATION</scope>
</reference>
<evidence type="ECO:0000256" key="2">
    <source>
        <dbReference type="ARBA" id="ARBA00006255"/>
    </source>
</evidence>
<dbReference type="PANTHER" id="PTHR12784">
    <property type="entry name" value="STEERIN"/>
    <property type="match status" value="1"/>
</dbReference>
<feature type="compositionally biased region" description="Low complexity" evidence="8">
    <location>
        <begin position="315"/>
        <end position="327"/>
    </location>
</feature>
<dbReference type="SMART" id="SM00382">
    <property type="entry name" value="AAA"/>
    <property type="match status" value="1"/>
</dbReference>
<feature type="region of interest" description="Disordered" evidence="8">
    <location>
        <begin position="1378"/>
        <end position="1404"/>
    </location>
</feature>
<feature type="domain" description="Calponin-homology (CH)" evidence="9">
    <location>
        <begin position="34"/>
        <end position="141"/>
    </location>
</feature>
<dbReference type="PANTHER" id="PTHR12784:SF6">
    <property type="entry name" value="NEURON NAVIGATOR 2"/>
    <property type="match status" value="1"/>
</dbReference>
<feature type="compositionally biased region" description="Polar residues" evidence="8">
    <location>
        <begin position="1161"/>
        <end position="1171"/>
    </location>
</feature>
<feature type="compositionally biased region" description="Low complexity" evidence="8">
    <location>
        <begin position="960"/>
        <end position="974"/>
    </location>
</feature>
<dbReference type="SUPFAM" id="SSF52540">
    <property type="entry name" value="P-loop containing nucleoside triphosphate hydrolases"/>
    <property type="match status" value="2"/>
</dbReference>
<dbReference type="Ensembl" id="ENSDCDT00010072308.1">
    <property type="protein sequence ID" value="ENSDCDP00010061538.1"/>
    <property type="gene ID" value="ENSDCDG00010033617.1"/>
</dbReference>
<dbReference type="InterPro" id="IPR036872">
    <property type="entry name" value="CH_dom_sf"/>
</dbReference>
<feature type="compositionally biased region" description="Low complexity" evidence="8">
    <location>
        <begin position="1265"/>
        <end position="1277"/>
    </location>
</feature>
<feature type="compositionally biased region" description="Polar residues" evidence="8">
    <location>
        <begin position="1380"/>
        <end position="1390"/>
    </location>
</feature>
<dbReference type="GO" id="GO:0016887">
    <property type="term" value="F:ATP hydrolysis activity"/>
    <property type="evidence" value="ECO:0007669"/>
    <property type="project" value="InterPro"/>
</dbReference>
<dbReference type="PROSITE" id="PS50021">
    <property type="entry name" value="CH"/>
    <property type="match status" value="1"/>
</dbReference>
<dbReference type="InterPro" id="IPR003593">
    <property type="entry name" value="AAA+_ATPase"/>
</dbReference>
<name>A0AAY4EVX1_9TELE</name>
<dbReference type="PROSITE" id="PS51257">
    <property type="entry name" value="PROKAR_LIPOPROTEIN"/>
    <property type="match status" value="1"/>
</dbReference>
<evidence type="ECO:0000256" key="3">
    <source>
        <dbReference type="ARBA" id="ARBA00023054"/>
    </source>
</evidence>
<keyword evidence="4" id="KW-0472">Membrane</keyword>
<feature type="region of interest" description="Disordered" evidence="8">
    <location>
        <begin position="143"/>
        <end position="207"/>
    </location>
</feature>
<organism evidence="10 11">
    <name type="scientific">Denticeps clupeoides</name>
    <name type="common">denticle herring</name>
    <dbReference type="NCBI Taxonomy" id="299321"/>
    <lineage>
        <taxon>Eukaryota</taxon>
        <taxon>Metazoa</taxon>
        <taxon>Chordata</taxon>
        <taxon>Craniata</taxon>
        <taxon>Vertebrata</taxon>
        <taxon>Euteleostomi</taxon>
        <taxon>Actinopterygii</taxon>
        <taxon>Neopterygii</taxon>
        <taxon>Teleostei</taxon>
        <taxon>Clupei</taxon>
        <taxon>Clupeiformes</taxon>
        <taxon>Denticipitoidei</taxon>
        <taxon>Denticipitidae</taxon>
        <taxon>Denticeps</taxon>
    </lineage>
</organism>
<feature type="compositionally biased region" description="Polar residues" evidence="8">
    <location>
        <begin position="1768"/>
        <end position="1789"/>
    </location>
</feature>
<accession>A0AAY4EVX1</accession>
<feature type="compositionally biased region" description="Polar residues" evidence="8">
    <location>
        <begin position="1120"/>
        <end position="1129"/>
    </location>
</feature>
<evidence type="ECO:0000256" key="7">
    <source>
        <dbReference type="SAM" id="Coils"/>
    </source>
</evidence>
<comment type="similarity">
    <text evidence="2">Belongs to the Nav/unc-53 family.</text>
</comment>
<feature type="compositionally biased region" description="Low complexity" evidence="8">
    <location>
        <begin position="1016"/>
        <end position="1027"/>
    </location>
</feature>
<sequence length="2280" mass="243035">MPRAPRGEPLRFISRFNPWSWPAVSVLCSCAARLCVEQIYTDWANHYLAKSGHKRLIKDLQQDVADGVLLAEIIQVVANEKIEDINGCPKSRSQMIENIDACLSFLAAKGVNIQGLSAEEIRNGNLKAILGLFFSLSRYKQQQQQQQAHRQSSQHPQQQPQACHTTLSQLPGPTSRISAAGSESSPRGSVSAVGNRRSLGFNDKPKSVPALAKGMTEHAPSSLGSLSTPVITSSISGSITSSSSAIPQPNSAGKPFRSKSQSSKNTATSSMLSIKQETQAPSSTTITTKQTVPAEAPTKAASQKSMLEKLKLFNSKGGSKSSSGQQSETGGAALRDSGIVVDRVEAGSNTDPLEESEGNVRPVSGANTPTTALTSSSPKIALKGIAQRTFSRALTAKKSCVKGTEKEKERSKEKDKDRTKDGSKRSSNTERVELRDHEPKEEVGGGGGVVGGTVDSEPKRASKIASLIPKGGKAGSAKKESSTSIQSGIPKPGGKNSGTGLVVGLGKSSIAPSSGRDGERPRSVRLGGGLALHRDSRHSSSSSSLASTEGKAQQSHSAALVSSAGTTQSTASNTVSIQLPQPQQYSHPNTATVAPFLYRSQTDVEGSVTSESGSEGRADTNNFIKTSQTSVEDLSGEDPETRRLRTVKNIADLRQNLEETMSSLRGTQISHSTLETTFDGNVTTEISGRSILSLGPRATPLSWRMGQASPRLQAGDAPSVGNGYASSRGGAGVGSGQGRFLYPGALRRQLATRGSALCSLELADRVEDLELGSLSMDVTGYMSDGDVLSKNARTDDVTSGYMTDGGLSLYTRRLNRLPDGMAVVREGLQRNAGQGDADSWDDSSSVSSGISDTIDTDDINTSSSISSYANTPAASRKHQTDAEKHSATERHWSSDEVKRSDGGSDSGVKMEPGSKWRRNPSDMSDESDKSGSGLKTPAISQTGSWRRGMTAQVGVTAPRTKGTAGNAGTAALKAHGTGKTDDAKVSEKGRMSPRSNGIQRSPSDVGRSSGDETSKKPSSTSITSTTTIRVPTSTFGFKKQNPAMVTTSGITMVTASGATITSGSATLGKIPKSSGLVVGSRGSGIKGSVDGSIVSQEDAYIPPGARSTLQYRSLPRPSRSGASARNGNRSSTSSIESGLSTRAPGLSTLTSSSSKTHEVVKTSTGAISANQTDREKGVVVAEMDAVRASHIGSGGGAATIPQTARQQSSKYTEVSSPTLRRLFGGKAAKQAPVTTAESMKNSVVISNPHATLSHSQGGAAGPLDSPSAGTGSGASSPLYGSRTAGAGGSEQASSPGSVYSTGTGTWGTTISSSSALGYPSVSSMHTSSESIDMSVGSGPHRDDMHAPLARTCSAKTGMSERYTPSPQLRGHEEARDWLRSHSTSGLQDSASNSPFSTGSSLTSPSGSRFNFGQLASPTTAAQINLASLRNNSLANQDNVLDACGDSRLRNSCMSLDEKTRTMSRSGSFRDGFEEVHGSSLSLVSSTSSIYSTVSSIRKLRRELDASQEKVSALTTQLSANAHLVAAFEQSLANMTIRLKSLTMTAEQKDSELNELRRTIELLKKQNAVAQAAINGVINNPELSGSNGSTQPDLRIRRQHSSDSVSSINSATSHSSLGSNMDNPDSANSKKKKKNWLRSSFKQAFSKKKSPKSASSHSDIEEMTDSSLPSSPKLLHNGSTTSTPLVRNSHSNSLLSDCLDSEAETVMQLRTELREKEMKLTDIRLEALSSAHQLDQLREAMNRMQTEIEKLKSENDRLKLDSHGGCSRAPSQSSVCQPNPTPTPGLSQHSLNLSESTSFDMLLDDAGADGSSCKHGRHVKIVVSLDERADCRLRDFLIGCIGVSGKTKWDVLDGVVRRLFKEYIRHVDPVSQLGLGSDSVEGYRIGDVLRCSGVETTELLPCGYLVGDNDTINISLKGQSVDSLVFETLIPKPMLQRYVSLLQEHRRIILSGPSGTGKTYLASRLAEHLVLQQGHMPSEGSIVTFNVDHKSGKELRQYLSGLAEQCSGDGHQEAPLVVILDNLHHVSSLGEIFNGLLNCKYQRCPYIIGTMSQATSSSPNLQLHHNFRWVLCANHMEPVKGFLGRYLRRKLIETEIRSRTRNQELVKIIDWIPRVWHHLNCFLEAHSSSDVTIGPRLFLSCPMDVDGSRVWFTDLWNYSIIPYMLEAVREGLQLYGRRAAWEDPAKWVLEAFPWAMSVHQPDWPPLLQLRPEDVGFDGYSASREGPNKPSIQSDSDADPLMNMLMRLKEAANCSSPQSYDSDSNSNSHHDDILDSSLESTL</sequence>
<evidence type="ECO:0000256" key="1">
    <source>
        <dbReference type="ARBA" id="ARBA00004649"/>
    </source>
</evidence>
<gene>
    <name evidence="10" type="primary">nav2a</name>
</gene>
<feature type="region of interest" description="Disordered" evidence="8">
    <location>
        <begin position="1249"/>
        <end position="1300"/>
    </location>
</feature>
<reference evidence="10" key="3">
    <citation type="submission" date="2025-09" db="UniProtKB">
        <authorList>
            <consortium name="Ensembl"/>
        </authorList>
    </citation>
    <scope>IDENTIFICATION</scope>
</reference>
<feature type="region of interest" description="Disordered" evidence="8">
    <location>
        <begin position="1192"/>
        <end position="1217"/>
    </location>
</feature>
<feature type="region of interest" description="Disordered" evidence="8">
    <location>
        <begin position="2250"/>
        <end position="2280"/>
    </location>
</feature>
<dbReference type="InterPro" id="IPR039041">
    <property type="entry name" value="Nav/unc-53"/>
</dbReference>
<feature type="compositionally biased region" description="Low complexity" evidence="8">
    <location>
        <begin position="842"/>
        <end position="867"/>
    </location>
</feature>
<feature type="compositionally biased region" description="Polar residues" evidence="8">
    <location>
        <begin position="365"/>
        <end position="375"/>
    </location>
</feature>
<dbReference type="GO" id="GO:0005640">
    <property type="term" value="C:nuclear outer membrane"/>
    <property type="evidence" value="ECO:0007669"/>
    <property type="project" value="UniProtKB-SubCell"/>
</dbReference>